<evidence type="ECO:0000313" key="6">
    <source>
        <dbReference type="Proteomes" id="UP000005435"/>
    </source>
</evidence>
<dbReference type="OrthoDB" id="2087680at2"/>
<reference evidence="5 6" key="2">
    <citation type="journal article" date="2012" name="Stand. Genomic Sci.">
        <title>Complete Genome Sequence of Clostridium clariflavum DSM 19732.</title>
        <authorList>
            <person name="Izquierdo J.A."/>
            <person name="Goodwin L."/>
            <person name="Davenport K.W."/>
            <person name="Teshima H."/>
            <person name="Bruce D."/>
            <person name="Detter C."/>
            <person name="Tapia R."/>
            <person name="Han S."/>
            <person name="Land M."/>
            <person name="Hauser L."/>
            <person name="Jeffries C.D."/>
            <person name="Han J."/>
            <person name="Pitluck S."/>
            <person name="Nolan M."/>
            <person name="Chen A."/>
            <person name="Huntemann M."/>
            <person name="Mavromatis K."/>
            <person name="Mikhailova N."/>
            <person name="Liolios K."/>
            <person name="Woyke T."/>
            <person name="Lynd L.R."/>
        </authorList>
    </citation>
    <scope>NUCLEOTIDE SEQUENCE [LARGE SCALE GENOMIC DNA]</scope>
    <source>
        <strain evidence="6">DSM 19732 / NBRC 101661 / EBR45</strain>
    </source>
</reference>
<organism evidence="5 6">
    <name type="scientific">Acetivibrio clariflavus (strain DSM 19732 / NBRC 101661 / EBR45)</name>
    <name type="common">Clostridium clariflavum</name>
    <dbReference type="NCBI Taxonomy" id="720554"/>
    <lineage>
        <taxon>Bacteria</taxon>
        <taxon>Bacillati</taxon>
        <taxon>Bacillota</taxon>
        <taxon>Clostridia</taxon>
        <taxon>Eubacteriales</taxon>
        <taxon>Oscillospiraceae</taxon>
        <taxon>Acetivibrio</taxon>
    </lineage>
</organism>
<dbReference type="SUPFAM" id="SSF88946">
    <property type="entry name" value="Sigma2 domain of RNA polymerase sigma factors"/>
    <property type="match status" value="1"/>
</dbReference>
<protein>
    <recommendedName>
        <fullName evidence="4">RsgI N-terminal anti-sigma domain-containing protein</fullName>
    </recommendedName>
</protein>
<dbReference type="AlphaFoldDB" id="G8LWK6"/>
<dbReference type="RefSeq" id="WP_014255254.1">
    <property type="nucleotide sequence ID" value="NC_016627.1"/>
</dbReference>
<dbReference type="EMBL" id="CP003065">
    <property type="protein sequence ID" value="AEV68674.1"/>
    <property type="molecule type" value="Genomic_DNA"/>
</dbReference>
<dbReference type="Pfam" id="PF12791">
    <property type="entry name" value="RsgI_N"/>
    <property type="match status" value="1"/>
</dbReference>
<evidence type="ECO:0000313" key="5">
    <source>
        <dbReference type="EMBL" id="AEV68674.1"/>
    </source>
</evidence>
<feature type="compositionally biased region" description="Polar residues" evidence="2">
    <location>
        <begin position="431"/>
        <end position="450"/>
    </location>
</feature>
<evidence type="ECO:0000256" key="3">
    <source>
        <dbReference type="SAM" id="Phobius"/>
    </source>
</evidence>
<evidence type="ECO:0000256" key="1">
    <source>
        <dbReference type="ARBA" id="ARBA00023001"/>
    </source>
</evidence>
<feature type="compositionally biased region" description="Polar residues" evidence="2">
    <location>
        <begin position="410"/>
        <end position="424"/>
    </location>
</feature>
<dbReference type="Proteomes" id="UP000005435">
    <property type="component" value="Chromosome"/>
</dbReference>
<dbReference type="HOGENOM" id="CLU_485482_0_0_9"/>
<dbReference type="eggNOG" id="COG1191">
    <property type="taxonomic scope" value="Bacteria"/>
</dbReference>
<dbReference type="GO" id="GO:0006352">
    <property type="term" value="P:DNA-templated transcription initiation"/>
    <property type="evidence" value="ECO:0007669"/>
    <property type="project" value="InterPro"/>
</dbReference>
<dbReference type="KEGG" id="ccl:Clocl_2077"/>
<dbReference type="Gene3D" id="2.60.40.10">
    <property type="entry name" value="Immunoglobulins"/>
    <property type="match status" value="1"/>
</dbReference>
<evidence type="ECO:0000256" key="2">
    <source>
        <dbReference type="SAM" id="MobiDB-lite"/>
    </source>
</evidence>
<dbReference type="GO" id="GO:0003700">
    <property type="term" value="F:DNA-binding transcription factor activity"/>
    <property type="evidence" value="ECO:0007669"/>
    <property type="project" value="InterPro"/>
</dbReference>
<accession>G8LWK6</accession>
<dbReference type="InterPro" id="IPR024449">
    <property type="entry name" value="Anti-sigma_RsgI_N"/>
</dbReference>
<keyword evidence="1" id="KW-0119">Carbohydrate metabolism</keyword>
<evidence type="ECO:0000259" key="4">
    <source>
        <dbReference type="PROSITE" id="PS51849"/>
    </source>
</evidence>
<keyword evidence="3" id="KW-1133">Transmembrane helix</keyword>
<dbReference type="InterPro" id="IPR014756">
    <property type="entry name" value="Ig_E-set"/>
</dbReference>
<dbReference type="InterPro" id="IPR013783">
    <property type="entry name" value="Ig-like_fold"/>
</dbReference>
<dbReference type="InterPro" id="IPR013325">
    <property type="entry name" value="RNA_pol_sigma_r2"/>
</dbReference>
<feature type="transmembrane region" description="Helical" evidence="3">
    <location>
        <begin position="315"/>
        <end position="335"/>
    </location>
</feature>
<feature type="domain" description="RsgI N-terminal anti-sigma" evidence="4">
    <location>
        <begin position="263"/>
        <end position="310"/>
    </location>
</feature>
<dbReference type="GO" id="GO:0030245">
    <property type="term" value="P:cellulose catabolic process"/>
    <property type="evidence" value="ECO:0007669"/>
    <property type="project" value="UniProtKB-KW"/>
</dbReference>
<dbReference type="PROSITE" id="PS51849">
    <property type="entry name" value="RSGI_N"/>
    <property type="match status" value="1"/>
</dbReference>
<name>G8LWK6_ACECE</name>
<keyword evidence="1" id="KW-0624">Polysaccharide degradation</keyword>
<gene>
    <name evidence="5" type="ordered locus">Clocl_2077</name>
</gene>
<dbReference type="STRING" id="720554.Clocl_2077"/>
<keyword evidence="3" id="KW-0812">Transmembrane</keyword>
<feature type="region of interest" description="Disordered" evidence="2">
    <location>
        <begin position="407"/>
        <end position="454"/>
    </location>
</feature>
<sequence length="561" mass="63497">MKIKKFLSTKNFIANNCKKIANKQLLNFFGKKTTIQNDYQNEYIDTIMKIKQGDMQAKKDFIDKHKGFILEAISHSLGRSAIPKNSPEFDVGLDAFDYSIDLFNPEKENDFLSFSEQIIREWILEYVKQENLNNSLRQIDEEKYYLYCNHESTKDIAQFKRSLWEYGIKLSDLPNLTPDEKQNIGVCVRIAKQLAIDDRLFQKVTGNKTLSIEDINDGIKLERRLFNKYKKYIIALTLIIKNNLRLLCSYLRNVNLRNDLSENIGVILEVKNNQAILFTLKGEFLTVKLSTPNKVGEQIKFGSYRIQRKNKYSNYIIAAWAFTTVLICIIIYNGFKLIINNRTPAFSYNTVESPLPSQTIEPKRTSSNIVVENAQQQGTASAPASISTPKNTSSLLVSEPLTTELPATNRVVNTAPATPTSSPKQIAAATPAQSIAVTPSQTDNAVTPSQTTNVLPTSTTVTKATGKPGEARISVHPPKVKVGEKYEVHFYMKGGNNGTTLILYQNEVEYKRFELVDRTPRDQARILSFDATKPGKYNYRWELINEFGTTSSNTVTVTVVE</sequence>
<keyword evidence="1" id="KW-0136">Cellulose degradation</keyword>
<reference evidence="6" key="1">
    <citation type="submission" date="2011-12" db="EMBL/GenBank/DDBJ databases">
        <title>Complete sequence of Clostridium clariflavum DSM 19732.</title>
        <authorList>
            <consortium name="US DOE Joint Genome Institute"/>
            <person name="Lucas S."/>
            <person name="Han J."/>
            <person name="Lapidus A."/>
            <person name="Cheng J.-F."/>
            <person name="Goodwin L."/>
            <person name="Pitluck S."/>
            <person name="Peters L."/>
            <person name="Teshima H."/>
            <person name="Detter J.C."/>
            <person name="Han C."/>
            <person name="Tapia R."/>
            <person name="Land M."/>
            <person name="Hauser L."/>
            <person name="Kyrpides N."/>
            <person name="Ivanova N."/>
            <person name="Pagani I."/>
            <person name="Kitzmiller T."/>
            <person name="Lynd L."/>
            <person name="Izquierdo J."/>
            <person name="Woyke T."/>
        </authorList>
    </citation>
    <scope>NUCLEOTIDE SEQUENCE [LARGE SCALE GENOMIC DNA]</scope>
    <source>
        <strain evidence="6">DSM 19732 / NBRC 101661 / EBR45</strain>
    </source>
</reference>
<dbReference type="SUPFAM" id="SSF81296">
    <property type="entry name" value="E set domains"/>
    <property type="match status" value="1"/>
</dbReference>
<keyword evidence="3" id="KW-0472">Membrane</keyword>
<proteinExistence type="predicted"/>
<keyword evidence="6" id="KW-1185">Reference proteome</keyword>